<comment type="caution">
    <text evidence="1">The sequence shown here is derived from an EMBL/GenBank/DDBJ whole genome shotgun (WGS) entry which is preliminary data.</text>
</comment>
<dbReference type="EMBL" id="BLLF01000004">
    <property type="protein sequence ID" value="GFH05649.1"/>
    <property type="molecule type" value="Genomic_DNA"/>
</dbReference>
<keyword evidence="2" id="KW-1185">Reference proteome</keyword>
<name>A0A699YI90_HAELA</name>
<evidence type="ECO:0000313" key="1">
    <source>
        <dbReference type="EMBL" id="GFH05649.1"/>
    </source>
</evidence>
<dbReference type="Proteomes" id="UP000485058">
    <property type="component" value="Unassembled WGS sequence"/>
</dbReference>
<proteinExistence type="predicted"/>
<dbReference type="AlphaFoldDB" id="A0A699YI90"/>
<gene>
    <name evidence="1" type="ORF">HaLaN_00148</name>
</gene>
<reference evidence="1 2" key="1">
    <citation type="submission" date="2020-02" db="EMBL/GenBank/DDBJ databases">
        <title>Draft genome sequence of Haematococcus lacustris strain NIES-144.</title>
        <authorList>
            <person name="Morimoto D."/>
            <person name="Nakagawa S."/>
            <person name="Yoshida T."/>
            <person name="Sawayama S."/>
        </authorList>
    </citation>
    <scope>NUCLEOTIDE SEQUENCE [LARGE SCALE GENOMIC DNA]</scope>
    <source>
        <strain evidence="1 2">NIES-144</strain>
    </source>
</reference>
<sequence length="97" mass="10028">MNVSSKPSTCSSTSRVKADARHGARAARVASRSCPYGHGLAAKYLAVVPGVVYAACDFSMHEPALGLSSAGNVKLYGSTLRDLMQASGDQSIVQRGA</sequence>
<evidence type="ECO:0000313" key="2">
    <source>
        <dbReference type="Proteomes" id="UP000485058"/>
    </source>
</evidence>
<organism evidence="1 2">
    <name type="scientific">Haematococcus lacustris</name>
    <name type="common">Green alga</name>
    <name type="synonym">Haematococcus pluvialis</name>
    <dbReference type="NCBI Taxonomy" id="44745"/>
    <lineage>
        <taxon>Eukaryota</taxon>
        <taxon>Viridiplantae</taxon>
        <taxon>Chlorophyta</taxon>
        <taxon>core chlorophytes</taxon>
        <taxon>Chlorophyceae</taxon>
        <taxon>CS clade</taxon>
        <taxon>Chlamydomonadales</taxon>
        <taxon>Haematococcaceae</taxon>
        <taxon>Haematococcus</taxon>
    </lineage>
</organism>
<accession>A0A699YI90</accession>
<protein>
    <submittedName>
        <fullName evidence="1">Uncharacterized protein</fullName>
    </submittedName>
</protein>